<keyword evidence="3 6" id="KW-0675">Receptor</keyword>
<proteinExistence type="predicted"/>
<dbReference type="GeneID" id="108675571"/>
<organism evidence="5 6">
    <name type="scientific">Hyalella azteca</name>
    <name type="common">Amphipod</name>
    <dbReference type="NCBI Taxonomy" id="294128"/>
    <lineage>
        <taxon>Eukaryota</taxon>
        <taxon>Metazoa</taxon>
        <taxon>Ecdysozoa</taxon>
        <taxon>Arthropoda</taxon>
        <taxon>Crustacea</taxon>
        <taxon>Multicrustacea</taxon>
        <taxon>Malacostraca</taxon>
        <taxon>Eumalacostraca</taxon>
        <taxon>Peracarida</taxon>
        <taxon>Amphipoda</taxon>
        <taxon>Senticaudata</taxon>
        <taxon>Talitrida</taxon>
        <taxon>Talitroidea</taxon>
        <taxon>Hyalellidae</taxon>
        <taxon>Hyalella</taxon>
    </lineage>
</organism>
<dbReference type="AlphaFoldDB" id="A0A8B7NZA8"/>
<dbReference type="GO" id="GO:0005886">
    <property type="term" value="C:plasma membrane"/>
    <property type="evidence" value="ECO:0007669"/>
    <property type="project" value="TreeGrafter"/>
</dbReference>
<keyword evidence="5" id="KW-1185">Reference proteome</keyword>
<name>A0A8B7NZA8_HYAAZ</name>
<comment type="subcellular location">
    <subcellularLocation>
        <location evidence="1">Membrane</location>
        <topology evidence="1">Multi-pass membrane protein</topology>
    </subcellularLocation>
</comment>
<gene>
    <name evidence="6" type="primary">LOC108675571</name>
</gene>
<protein>
    <submittedName>
        <fullName evidence="6">Somatostatin receptor type 1</fullName>
    </submittedName>
</protein>
<evidence type="ECO:0000313" key="6">
    <source>
        <dbReference type="RefSeq" id="XP_018019082.1"/>
    </source>
</evidence>
<keyword evidence="2" id="KW-0297">G-protein coupled receptor</keyword>
<evidence type="ECO:0000256" key="3">
    <source>
        <dbReference type="ARBA" id="ARBA00023170"/>
    </source>
</evidence>
<dbReference type="PANTHER" id="PTHR45695:SF15">
    <property type="entry name" value="OPSIN RH2"/>
    <property type="match status" value="1"/>
</dbReference>
<keyword evidence="4" id="KW-0807">Transducer</keyword>
<dbReference type="KEGG" id="hazt:108675571"/>
<dbReference type="SUPFAM" id="SSF81321">
    <property type="entry name" value="Family A G protein-coupled receptor-like"/>
    <property type="match status" value="1"/>
</dbReference>
<sequence>MARVAGVMSNSPLNRLLSQVSHLLCYANSAVNPIIYNFMSDKFRREFHRVLSCSGSAACAVEPATCLHYRTATSRLTWRTHKL</sequence>
<dbReference type="GO" id="GO:0004930">
    <property type="term" value="F:G protein-coupled receptor activity"/>
    <property type="evidence" value="ECO:0007669"/>
    <property type="project" value="UniProtKB-KW"/>
</dbReference>
<dbReference type="Gene3D" id="1.20.1070.10">
    <property type="entry name" value="Rhodopsin 7-helix transmembrane proteins"/>
    <property type="match status" value="1"/>
</dbReference>
<dbReference type="Proteomes" id="UP000694843">
    <property type="component" value="Unplaced"/>
</dbReference>
<reference evidence="6" key="1">
    <citation type="submission" date="2025-08" db="UniProtKB">
        <authorList>
            <consortium name="RefSeq"/>
        </authorList>
    </citation>
    <scope>IDENTIFICATION</scope>
    <source>
        <tissue evidence="6">Whole organism</tissue>
    </source>
</reference>
<dbReference type="RefSeq" id="XP_018019082.1">
    <property type="nucleotide sequence ID" value="XM_018163593.2"/>
</dbReference>
<evidence type="ECO:0000256" key="2">
    <source>
        <dbReference type="ARBA" id="ARBA00023040"/>
    </source>
</evidence>
<dbReference type="OrthoDB" id="10036964at2759"/>
<accession>A0A8B7NZA8</accession>
<dbReference type="PANTHER" id="PTHR45695">
    <property type="entry name" value="LEUCOKININ RECEPTOR-RELATED"/>
    <property type="match status" value="1"/>
</dbReference>
<evidence type="ECO:0000313" key="5">
    <source>
        <dbReference type="Proteomes" id="UP000694843"/>
    </source>
</evidence>
<evidence type="ECO:0000256" key="4">
    <source>
        <dbReference type="ARBA" id="ARBA00023224"/>
    </source>
</evidence>
<evidence type="ECO:0000256" key="1">
    <source>
        <dbReference type="ARBA" id="ARBA00004141"/>
    </source>
</evidence>